<evidence type="ECO:0000313" key="1">
    <source>
        <dbReference type="EMBL" id="GAK69036.1"/>
    </source>
</evidence>
<accession>A0A081CQU0</accession>
<reference evidence="1 2" key="1">
    <citation type="submission" date="2014-08" db="EMBL/GenBank/DDBJ databases">
        <title>Whole genome shotgun sequence of Rhizobium rubi NBRC 13261.</title>
        <authorList>
            <person name="Katano-Makiyama Y."/>
            <person name="Hosoyama A."/>
            <person name="Hashimoto M."/>
            <person name="Hosoyama Y."/>
            <person name="Noguchi M."/>
            <person name="Tsuchikane K."/>
            <person name="Uohara A."/>
            <person name="Ohji S."/>
            <person name="Ichikawa N."/>
            <person name="Kimura A."/>
            <person name="Yamazoe A."/>
            <person name="Fujita N."/>
        </authorList>
    </citation>
    <scope>NUCLEOTIDE SEQUENCE [LARGE SCALE GENOMIC DNA]</scope>
    <source>
        <strain evidence="1 2">NBRC 13261</strain>
    </source>
</reference>
<dbReference type="AlphaFoldDB" id="A0A081CQU0"/>
<proteinExistence type="predicted"/>
<protein>
    <submittedName>
        <fullName evidence="1">Uncharacterized protein</fullName>
    </submittedName>
</protein>
<organism evidence="1 2">
    <name type="scientific">Agrobacterium rubi TR3 = NBRC 13261</name>
    <dbReference type="NCBI Taxonomy" id="1368415"/>
    <lineage>
        <taxon>Bacteria</taxon>
        <taxon>Pseudomonadati</taxon>
        <taxon>Pseudomonadota</taxon>
        <taxon>Alphaproteobacteria</taxon>
        <taxon>Hyphomicrobiales</taxon>
        <taxon>Rhizobiaceae</taxon>
        <taxon>Rhizobium/Agrobacterium group</taxon>
        <taxon>Agrobacterium</taxon>
    </lineage>
</organism>
<sequence length="68" mass="8081">MGKNLEEKMRRWLSQMWARFAGRTSFFLYRVADLGKAVGGPSPKRDTRLFQQVRGWPWRPFGEARFCD</sequence>
<dbReference type="EMBL" id="BBJU01000003">
    <property type="protein sequence ID" value="GAK69036.1"/>
    <property type="molecule type" value="Genomic_DNA"/>
</dbReference>
<dbReference type="Proteomes" id="UP000028701">
    <property type="component" value="Unassembled WGS sequence"/>
</dbReference>
<comment type="caution">
    <text evidence="1">The sequence shown here is derived from an EMBL/GenBank/DDBJ whole genome shotgun (WGS) entry which is preliminary data.</text>
</comment>
<gene>
    <name evidence="1" type="ORF">RRU01S_03_02070</name>
</gene>
<name>A0A081CQU0_9HYPH</name>
<evidence type="ECO:0000313" key="2">
    <source>
        <dbReference type="Proteomes" id="UP000028701"/>
    </source>
</evidence>